<dbReference type="InterPro" id="IPR012545">
    <property type="entry name" value="DUF1697"/>
</dbReference>
<dbReference type="Pfam" id="PF08002">
    <property type="entry name" value="DUF1697"/>
    <property type="match status" value="1"/>
</dbReference>
<dbReference type="AlphaFoldDB" id="A0A6B1FZ10"/>
<reference evidence="1" key="1">
    <citation type="submission" date="2019-09" db="EMBL/GenBank/DDBJ databases">
        <title>Characterisation of the sponge microbiome using genome-centric metagenomics.</title>
        <authorList>
            <person name="Engelberts J.P."/>
            <person name="Robbins S.J."/>
            <person name="De Goeij J.M."/>
            <person name="Aranda M."/>
            <person name="Bell S.C."/>
            <person name="Webster N.S."/>
        </authorList>
    </citation>
    <scope>NUCLEOTIDE SEQUENCE</scope>
    <source>
        <strain evidence="1">SB0675_bin_29</strain>
    </source>
</reference>
<proteinExistence type="predicted"/>
<accession>A0A6B1FZ10</accession>
<comment type="caution">
    <text evidence="1">The sequence shown here is derived from an EMBL/GenBank/DDBJ whole genome shotgun (WGS) entry which is preliminary data.</text>
</comment>
<dbReference type="SUPFAM" id="SSF160379">
    <property type="entry name" value="SP0830-like"/>
    <property type="match status" value="1"/>
</dbReference>
<organism evidence="1">
    <name type="scientific">Caldilineaceae bacterium SB0675_bin_29</name>
    <dbReference type="NCBI Taxonomy" id="2605266"/>
    <lineage>
        <taxon>Bacteria</taxon>
        <taxon>Bacillati</taxon>
        <taxon>Chloroflexota</taxon>
        <taxon>Caldilineae</taxon>
        <taxon>Caldilineales</taxon>
        <taxon>Caldilineaceae</taxon>
    </lineage>
</organism>
<name>A0A6B1FZ10_9CHLR</name>
<evidence type="ECO:0000313" key="1">
    <source>
        <dbReference type="EMBL" id="MYH61490.1"/>
    </source>
</evidence>
<sequence length="136" mass="14373">VFGTVAAGGEEIASVFIASILDRFGYRVPVIVRTAGELEGIAQGNPFVKAGAETDKLHVMFLAEMPDSAGVEALDPARSPGDEFVVVGREVYLHCPNGVARSKLTNSYFDSKLSTTSTSRNWRTVGKLLELAAGAG</sequence>
<feature type="non-terminal residue" evidence="1">
    <location>
        <position position="1"/>
    </location>
</feature>
<protein>
    <submittedName>
        <fullName evidence="1">DUF1697 domain-containing protein</fullName>
    </submittedName>
</protein>
<dbReference type="PANTHER" id="PTHR36439:SF1">
    <property type="entry name" value="DUF1697 DOMAIN-CONTAINING PROTEIN"/>
    <property type="match status" value="1"/>
</dbReference>
<gene>
    <name evidence="1" type="ORF">F4148_06895</name>
</gene>
<dbReference type="EMBL" id="VYDA01000262">
    <property type="protein sequence ID" value="MYH61490.1"/>
    <property type="molecule type" value="Genomic_DNA"/>
</dbReference>
<dbReference type="PANTHER" id="PTHR36439">
    <property type="entry name" value="BLL4334 PROTEIN"/>
    <property type="match status" value="1"/>
</dbReference>